<feature type="compositionally biased region" description="Low complexity" evidence="2">
    <location>
        <begin position="910"/>
        <end position="922"/>
    </location>
</feature>
<dbReference type="EMBL" id="QJNS01000144">
    <property type="protein sequence ID" value="RYO85101.1"/>
    <property type="molecule type" value="Genomic_DNA"/>
</dbReference>
<keyword evidence="1" id="KW-0677">Repeat</keyword>
<proteinExistence type="predicted"/>
<dbReference type="Proteomes" id="UP000294003">
    <property type="component" value="Unassembled WGS sequence"/>
</dbReference>
<feature type="compositionally biased region" description="Polar residues" evidence="2">
    <location>
        <begin position="767"/>
        <end position="794"/>
    </location>
</feature>
<dbReference type="Gene3D" id="1.25.40.10">
    <property type="entry name" value="Tetratricopeptide repeat domain"/>
    <property type="match status" value="2"/>
</dbReference>
<evidence type="ECO:0000313" key="3">
    <source>
        <dbReference type="EMBL" id="RYO85101.1"/>
    </source>
</evidence>
<feature type="compositionally biased region" description="Basic and acidic residues" evidence="2">
    <location>
        <begin position="621"/>
        <end position="637"/>
    </location>
</feature>
<accession>A0ABY0H564</accession>
<feature type="region of interest" description="Disordered" evidence="2">
    <location>
        <begin position="134"/>
        <end position="153"/>
    </location>
</feature>
<feature type="region of interest" description="Disordered" evidence="2">
    <location>
        <begin position="560"/>
        <end position="954"/>
    </location>
</feature>
<evidence type="ECO:0000313" key="4">
    <source>
        <dbReference type="Proteomes" id="UP000294003"/>
    </source>
</evidence>
<evidence type="ECO:0000256" key="1">
    <source>
        <dbReference type="ARBA" id="ARBA00022737"/>
    </source>
</evidence>
<evidence type="ECO:0000256" key="2">
    <source>
        <dbReference type="SAM" id="MobiDB-lite"/>
    </source>
</evidence>
<feature type="compositionally biased region" description="Low complexity" evidence="2">
    <location>
        <begin position="837"/>
        <end position="846"/>
    </location>
</feature>
<dbReference type="PANTHER" id="PTHR46430:SF2">
    <property type="entry name" value="CHITIN SYNTHASE REGULATORY FACTOR 4"/>
    <property type="match status" value="1"/>
</dbReference>
<reference evidence="3 4" key="1">
    <citation type="submission" date="2018-06" db="EMBL/GenBank/DDBJ databases">
        <title>Complete Genomes of Monosporascus.</title>
        <authorList>
            <person name="Robinson A.J."/>
            <person name="Natvig D.O."/>
        </authorList>
    </citation>
    <scope>NUCLEOTIDE SEQUENCE [LARGE SCALE GENOMIC DNA]</scope>
    <source>
        <strain evidence="3 4">CBS 609.92</strain>
    </source>
</reference>
<feature type="compositionally biased region" description="Polar residues" evidence="2">
    <location>
        <begin position="102"/>
        <end position="128"/>
    </location>
</feature>
<feature type="region of interest" description="Disordered" evidence="2">
    <location>
        <begin position="160"/>
        <end position="180"/>
    </location>
</feature>
<evidence type="ECO:0008006" key="5">
    <source>
        <dbReference type="Google" id="ProtNLM"/>
    </source>
</evidence>
<organism evidence="3 4">
    <name type="scientific">Monosporascus cannonballus</name>
    <dbReference type="NCBI Taxonomy" id="155416"/>
    <lineage>
        <taxon>Eukaryota</taxon>
        <taxon>Fungi</taxon>
        <taxon>Dikarya</taxon>
        <taxon>Ascomycota</taxon>
        <taxon>Pezizomycotina</taxon>
        <taxon>Sordariomycetes</taxon>
        <taxon>Xylariomycetidae</taxon>
        <taxon>Xylariales</taxon>
        <taxon>Xylariales incertae sedis</taxon>
        <taxon>Monosporascus</taxon>
    </lineage>
</organism>
<keyword evidence="4" id="KW-1185">Reference proteome</keyword>
<dbReference type="InterPro" id="IPR011990">
    <property type="entry name" value="TPR-like_helical_dom_sf"/>
</dbReference>
<feature type="compositionally biased region" description="Polar residues" evidence="2">
    <location>
        <begin position="826"/>
        <end position="836"/>
    </location>
</feature>
<dbReference type="PANTHER" id="PTHR46430">
    <property type="entry name" value="PROTEIN SKT5-RELATED"/>
    <property type="match status" value="1"/>
</dbReference>
<feature type="region of interest" description="Disordered" evidence="2">
    <location>
        <begin position="95"/>
        <end position="128"/>
    </location>
</feature>
<feature type="compositionally biased region" description="Polar residues" evidence="2">
    <location>
        <begin position="160"/>
        <end position="169"/>
    </location>
</feature>
<feature type="compositionally biased region" description="Basic and acidic residues" evidence="2">
    <location>
        <begin position="587"/>
        <end position="596"/>
    </location>
</feature>
<dbReference type="SUPFAM" id="SSF81901">
    <property type="entry name" value="HCP-like"/>
    <property type="match status" value="1"/>
</dbReference>
<dbReference type="SMART" id="SM00671">
    <property type="entry name" value="SEL1"/>
    <property type="match status" value="6"/>
</dbReference>
<dbReference type="InterPro" id="IPR006597">
    <property type="entry name" value="Sel1-like"/>
</dbReference>
<protein>
    <recommendedName>
        <fullName evidence="5">Chitin synthase activator</fullName>
    </recommendedName>
</protein>
<feature type="compositionally biased region" description="Polar residues" evidence="2">
    <location>
        <begin position="696"/>
        <end position="706"/>
    </location>
</feature>
<sequence>MRAVQTPCMLYTSPTRHGAAGPAGALFRGSFIHVGSHQPQDIESNDMPQFAATFVPGGVDDYCLPEVIAPAPQRVMPEIDQNMQQGLQRMELEARSAEPKNQYGQPSRISGGSPQQPSRDASYPPTINTTIGGFGHQYQQRPPQINYSPASGYSPSVYDTPTEPRSASSGFGKISRDMRDLPSFSPFPKVTGDHIPPSDDEKEAVLAESRHHVLHSNDPNMQICWARDVLSYVEIAAEAAMREAEAMRSANDRGPTMRPATPKIEHELRVDAINIVTYLADQGHPEATFIRSKWLEFGKFGRRQDKKEAYSGYALAAQQGWGRADYRIGMLYENSNDMEKAMRHYNLGLAANDSAASYRLGMISLMGQRGQPKDLARGIELIRSAADTADEDAPQGAFVYGMLIARDLPDVSVPGGMLPDDIALARQYIEKAAYLGFAKAQLKMGQAYELCQLGCDFDPALSLHYYGLAARQGQPEACLGVSRWFLFGYEGTFAKNEQLAFKYAELAAKAKLPTGEFAMGYYYEIGIHVEKDLREARRWYELAAEHGNKDAVGRLESMSQAKTLSKEDHETTAFTRIKSIHGSQRGQRPERFRQKDNPMPALSEEKQPSPRVSPHPSPRAQDFDRTGYPDQSRDGTMDGRAPAFMVNLAERPQSAAPYPEDDRPPPLNVSRSKSTAPYPEDGMLPQLPPQFNNPNVRPSSGPTSAGSAFGIRGQSPGYHGPPGGAMHLSQSGGQLGIPPAGTDPNRGRVSPGNWQPQAPGDYRRPSPGSNRPDMQSPSSGYNQRFPSGPAQNNPAHGRLSKPNPNAPGQYPMGGHDYAPGPRVSSRPLSSGRTSAAPSNMGSPVMSGGMGPRMDSTPQGLPHGGPGGQRISSGGPPGMPLKDRPAPIDPGRASAPPGQTRPAVASPPPSAGTTASAPGGNPADSKPRPKPSAGPATFEQMGIPAAKKEDDCVVM</sequence>
<name>A0ABY0H564_9PEZI</name>
<gene>
    <name evidence="3" type="ORF">DL762_005350</name>
</gene>
<feature type="compositionally biased region" description="Basic and acidic residues" evidence="2">
    <location>
        <begin position="945"/>
        <end position="954"/>
    </location>
</feature>
<dbReference type="Pfam" id="PF08238">
    <property type="entry name" value="Sel1"/>
    <property type="match status" value="7"/>
</dbReference>
<dbReference type="InterPro" id="IPR051726">
    <property type="entry name" value="Chitin_Synth_Reg"/>
</dbReference>
<comment type="caution">
    <text evidence="3">The sequence shown here is derived from an EMBL/GenBank/DDBJ whole genome shotgun (WGS) entry which is preliminary data.</text>
</comment>